<dbReference type="KEGG" id="vg:29125114"/>
<sequence>MSKIKKSDLQDEIDTMQIEIDDLRSRVVSLERDIQHLCAGLGTRRWSHQDPWDAWDD</sequence>
<accession>A0A142K9B3</accession>
<feature type="coiled-coil region" evidence="1">
    <location>
        <begin position="6"/>
        <end position="33"/>
    </location>
</feature>
<evidence type="ECO:0000313" key="3">
    <source>
        <dbReference type="Proteomes" id="UP000201371"/>
    </source>
</evidence>
<keyword evidence="3" id="KW-1185">Reference proteome</keyword>
<dbReference type="Proteomes" id="UP000201371">
    <property type="component" value="Segment"/>
</dbReference>
<dbReference type="EMBL" id="KU963248">
    <property type="protein sequence ID" value="AMS02696.1"/>
    <property type="molecule type" value="Genomic_DNA"/>
</dbReference>
<evidence type="ECO:0000313" key="2">
    <source>
        <dbReference type="EMBL" id="AMS02696.1"/>
    </source>
</evidence>
<organism evidence="2 3">
    <name type="scientific">Gordonia phage Yvonnetastic</name>
    <dbReference type="NCBI Taxonomy" id="1821566"/>
    <lineage>
        <taxon>Viruses</taxon>
        <taxon>Duplodnaviria</taxon>
        <taxon>Heunggongvirae</taxon>
        <taxon>Uroviricota</taxon>
        <taxon>Caudoviricetes</taxon>
        <taxon>Yvonnevirus</taxon>
        <taxon>Yvonnevirus yvonnetastic</taxon>
        <taxon>Gordonia virus Yvonnetastic</taxon>
    </lineage>
</organism>
<dbReference type="GeneID" id="29125114"/>
<evidence type="ECO:0000256" key="1">
    <source>
        <dbReference type="SAM" id="Coils"/>
    </source>
</evidence>
<keyword evidence="1" id="KW-0175">Coiled coil</keyword>
<proteinExistence type="predicted"/>
<dbReference type="RefSeq" id="YP_009301206.1">
    <property type="nucleotide sequence ID" value="NC_031230.1"/>
</dbReference>
<reference evidence="3" key="1">
    <citation type="submission" date="2016-03" db="EMBL/GenBank/DDBJ databases">
        <authorList>
            <person name="Ploux O."/>
        </authorList>
    </citation>
    <scope>NUCLEOTIDE SEQUENCE [LARGE SCALE GENOMIC DNA]</scope>
</reference>
<protein>
    <submittedName>
        <fullName evidence="2">Uncharacterized protein</fullName>
    </submittedName>
</protein>
<gene>
    <name evidence="2" type="primary">152</name>
    <name evidence="2" type="ORF">SEA_YVONNETASTIC_152</name>
</gene>
<name>A0A142K9B3_9CAUD</name>